<keyword evidence="4" id="KW-1185">Reference proteome</keyword>
<accession>A0ABS0D1U8</accession>
<dbReference type="InterPro" id="IPR011251">
    <property type="entry name" value="Luciferase-like_dom"/>
</dbReference>
<protein>
    <submittedName>
        <fullName evidence="3">LLM class flavin-dependent oxidoreductase</fullName>
    </submittedName>
</protein>
<evidence type="ECO:0000313" key="3">
    <source>
        <dbReference type="EMBL" id="MBF6301982.1"/>
    </source>
</evidence>
<dbReference type="PANTHER" id="PTHR43244">
    <property type="match status" value="1"/>
</dbReference>
<dbReference type="RefSeq" id="WP_195133187.1">
    <property type="nucleotide sequence ID" value="NZ_JADLQX010000035.1"/>
</dbReference>
<evidence type="ECO:0000313" key="4">
    <source>
        <dbReference type="Proteomes" id="UP000702209"/>
    </source>
</evidence>
<dbReference type="Proteomes" id="UP000702209">
    <property type="component" value="Unassembled WGS sequence"/>
</dbReference>
<dbReference type="EMBL" id="JADLQX010000035">
    <property type="protein sequence ID" value="MBF6301982.1"/>
    <property type="molecule type" value="Genomic_DNA"/>
</dbReference>
<keyword evidence="1" id="KW-0560">Oxidoreductase</keyword>
<sequence length="298" mass="30589">MKIGVILPSIETQAAQKLDIATAARHAEQLGLSGVWHGDHLATGAPTLDVAVALAAAAAVTERIHIGTSVFVPALRPLAWAAEQIAGLQCLSAGRLLLGVGSGGGPAQWAAAEIPYEERGPRTDTALRLLPALLSGARVTLPDARGRAELELAPSVPVPPIWVGNHSAPARRRAALLGDGWFPSLIQPAQVATGLAEITELAARHQRPAPTVTVGATGVLGAGTDLPTRVEIAAGITGAYGRSLEETLSIPITGSLAEAAERIAAYQGTGAHHLVFGIAGGDWRNQCELLARAQAALT</sequence>
<evidence type="ECO:0000256" key="1">
    <source>
        <dbReference type="ARBA" id="ARBA00023002"/>
    </source>
</evidence>
<dbReference type="PANTHER" id="PTHR43244:SF1">
    <property type="entry name" value="5,10-METHYLENETETRAHYDROMETHANOPTERIN REDUCTASE"/>
    <property type="match status" value="1"/>
</dbReference>
<proteinExistence type="predicted"/>
<dbReference type="InterPro" id="IPR036661">
    <property type="entry name" value="Luciferase-like_sf"/>
</dbReference>
<dbReference type="Gene3D" id="3.20.20.30">
    <property type="entry name" value="Luciferase-like domain"/>
    <property type="match status" value="1"/>
</dbReference>
<organism evidence="3 4">
    <name type="scientific">Nocardia amamiensis</name>
    <dbReference type="NCBI Taxonomy" id="404578"/>
    <lineage>
        <taxon>Bacteria</taxon>
        <taxon>Bacillati</taxon>
        <taxon>Actinomycetota</taxon>
        <taxon>Actinomycetes</taxon>
        <taxon>Mycobacteriales</taxon>
        <taxon>Nocardiaceae</taxon>
        <taxon>Nocardia</taxon>
    </lineage>
</organism>
<name>A0ABS0D1U8_9NOCA</name>
<reference evidence="3 4" key="1">
    <citation type="submission" date="2020-10" db="EMBL/GenBank/DDBJ databases">
        <title>Identification of Nocardia species via Next-generation sequencing and recognition of intraspecies genetic diversity.</title>
        <authorList>
            <person name="Li P."/>
            <person name="Li P."/>
            <person name="Lu B."/>
        </authorList>
    </citation>
    <scope>NUCLEOTIDE SEQUENCE [LARGE SCALE GENOMIC DNA]</scope>
    <source>
        <strain evidence="3 4">BJ06-0157</strain>
    </source>
</reference>
<comment type="caution">
    <text evidence="3">The sequence shown here is derived from an EMBL/GenBank/DDBJ whole genome shotgun (WGS) entry which is preliminary data.</text>
</comment>
<dbReference type="InterPro" id="IPR050564">
    <property type="entry name" value="F420-G6PD/mer"/>
</dbReference>
<dbReference type="SUPFAM" id="SSF51679">
    <property type="entry name" value="Bacterial luciferase-like"/>
    <property type="match status" value="1"/>
</dbReference>
<evidence type="ECO:0000259" key="2">
    <source>
        <dbReference type="Pfam" id="PF00296"/>
    </source>
</evidence>
<feature type="domain" description="Luciferase-like" evidence="2">
    <location>
        <begin position="17"/>
        <end position="219"/>
    </location>
</feature>
<dbReference type="Pfam" id="PF00296">
    <property type="entry name" value="Bac_luciferase"/>
    <property type="match status" value="1"/>
</dbReference>
<gene>
    <name evidence="3" type="ORF">IU459_31205</name>
</gene>